<evidence type="ECO:0000313" key="2">
    <source>
        <dbReference type="Proteomes" id="UP000292695"/>
    </source>
</evidence>
<sequence length="89" mass="9318">MKRVIGVFVAGIGLFLLLPFAAYTTAGDYVILAPQATLSEGGRSATAAYTIINLTDRTSGEPKLTTNDPNADTDTKAARRGLVISVSMV</sequence>
<dbReference type="EMBL" id="SJKA01000021">
    <property type="protein sequence ID" value="TCC20564.1"/>
    <property type="molecule type" value="Genomic_DNA"/>
</dbReference>
<evidence type="ECO:0000313" key="1">
    <source>
        <dbReference type="EMBL" id="TCC20564.1"/>
    </source>
</evidence>
<proteinExistence type="predicted"/>
<keyword evidence="2" id="KW-1185">Reference proteome</keyword>
<gene>
    <name evidence="1" type="ORF">E0H50_36655</name>
</gene>
<dbReference type="Proteomes" id="UP000292695">
    <property type="component" value="Unassembled WGS sequence"/>
</dbReference>
<protein>
    <submittedName>
        <fullName evidence="1">Uncharacterized protein</fullName>
    </submittedName>
</protein>
<organism evidence="1 2">
    <name type="scientific">Kribbella sindirgiensis</name>
    <dbReference type="NCBI Taxonomy" id="1124744"/>
    <lineage>
        <taxon>Bacteria</taxon>
        <taxon>Bacillati</taxon>
        <taxon>Actinomycetota</taxon>
        <taxon>Actinomycetes</taxon>
        <taxon>Propionibacteriales</taxon>
        <taxon>Kribbellaceae</taxon>
        <taxon>Kribbella</taxon>
    </lineage>
</organism>
<accession>A0A4R0I2D1</accession>
<dbReference type="RefSeq" id="WP_131295622.1">
    <property type="nucleotide sequence ID" value="NZ_SJKA01000021.1"/>
</dbReference>
<dbReference type="AlphaFoldDB" id="A0A4R0I2D1"/>
<reference evidence="1 2" key="1">
    <citation type="submission" date="2019-02" db="EMBL/GenBank/DDBJ databases">
        <title>Kribbella capetownensis sp. nov. and Kribbella speibonae sp. nov., isolated from soil.</title>
        <authorList>
            <person name="Curtis S.M."/>
            <person name="Norton I."/>
            <person name="Everest G.J."/>
            <person name="Meyers P.R."/>
        </authorList>
    </citation>
    <scope>NUCLEOTIDE SEQUENCE [LARGE SCALE GENOMIC DNA]</scope>
    <source>
        <strain evidence="1 2">DSM 27082</strain>
    </source>
</reference>
<comment type="caution">
    <text evidence="1">The sequence shown here is derived from an EMBL/GenBank/DDBJ whole genome shotgun (WGS) entry which is preliminary data.</text>
</comment>
<name>A0A4R0I2D1_9ACTN</name>